<dbReference type="GO" id="GO:0015934">
    <property type="term" value="C:large ribosomal subunit"/>
    <property type="evidence" value="ECO:0007669"/>
    <property type="project" value="InterPro"/>
</dbReference>
<dbReference type="Pfam" id="PF00327">
    <property type="entry name" value="Ribosomal_L30"/>
    <property type="match status" value="1"/>
</dbReference>
<organism evidence="5">
    <name type="scientific">marine metagenome</name>
    <dbReference type="NCBI Taxonomy" id="408172"/>
    <lineage>
        <taxon>unclassified sequences</taxon>
        <taxon>metagenomes</taxon>
        <taxon>ecological metagenomes</taxon>
    </lineage>
</organism>
<evidence type="ECO:0000256" key="3">
    <source>
        <dbReference type="ARBA" id="ARBA00023274"/>
    </source>
</evidence>
<sequence length="61" mass="6881">MTKKKIKIILRKSTIGSQKDQIATVKGLGLRKLNSFVIRNLTPETMGMVKKVSHLITTEEQ</sequence>
<dbReference type="AlphaFoldDB" id="A0A381ZE24"/>
<keyword evidence="2" id="KW-0689">Ribosomal protein</keyword>
<evidence type="ECO:0000259" key="4">
    <source>
        <dbReference type="Pfam" id="PF00327"/>
    </source>
</evidence>
<evidence type="ECO:0000256" key="1">
    <source>
        <dbReference type="ARBA" id="ARBA00007594"/>
    </source>
</evidence>
<dbReference type="EMBL" id="UINC01020948">
    <property type="protein sequence ID" value="SVA87470.1"/>
    <property type="molecule type" value="Genomic_DNA"/>
</dbReference>
<evidence type="ECO:0000313" key="5">
    <source>
        <dbReference type="EMBL" id="SVA87470.1"/>
    </source>
</evidence>
<name>A0A381ZE24_9ZZZZ</name>
<dbReference type="InterPro" id="IPR036919">
    <property type="entry name" value="Ribo_uL30_ferredoxin-like_sf"/>
</dbReference>
<dbReference type="InterPro" id="IPR018038">
    <property type="entry name" value="Ribosomal_uL30_CS"/>
</dbReference>
<feature type="domain" description="Large ribosomal subunit protein uL30-like ferredoxin-like fold" evidence="4">
    <location>
        <begin position="6"/>
        <end position="56"/>
    </location>
</feature>
<dbReference type="PROSITE" id="PS00634">
    <property type="entry name" value="RIBOSOMAL_L30"/>
    <property type="match status" value="1"/>
</dbReference>
<gene>
    <name evidence="5" type="ORF">METZ01_LOCUS140324</name>
</gene>
<dbReference type="GO" id="GO:0006412">
    <property type="term" value="P:translation"/>
    <property type="evidence" value="ECO:0007669"/>
    <property type="project" value="InterPro"/>
</dbReference>
<dbReference type="PIRSF" id="PIRSF002211">
    <property type="entry name" value="Ribosomal_L30_bac-type"/>
    <property type="match status" value="1"/>
</dbReference>
<dbReference type="CDD" id="cd01658">
    <property type="entry name" value="Ribosomal_L30"/>
    <property type="match status" value="1"/>
</dbReference>
<accession>A0A381ZE24</accession>
<evidence type="ECO:0000256" key="2">
    <source>
        <dbReference type="ARBA" id="ARBA00022980"/>
    </source>
</evidence>
<proteinExistence type="inferred from homology"/>
<reference evidence="5" key="1">
    <citation type="submission" date="2018-05" db="EMBL/GenBank/DDBJ databases">
        <authorList>
            <person name="Lanie J.A."/>
            <person name="Ng W.-L."/>
            <person name="Kazmierczak K.M."/>
            <person name="Andrzejewski T.M."/>
            <person name="Davidsen T.M."/>
            <person name="Wayne K.J."/>
            <person name="Tettelin H."/>
            <person name="Glass J.I."/>
            <person name="Rusch D."/>
            <person name="Podicherti R."/>
            <person name="Tsui H.-C.T."/>
            <person name="Winkler M.E."/>
        </authorList>
    </citation>
    <scope>NUCLEOTIDE SEQUENCE</scope>
</reference>
<dbReference type="HAMAP" id="MF_01371_B">
    <property type="entry name" value="Ribosomal_uL30_B"/>
    <property type="match status" value="1"/>
</dbReference>
<dbReference type="InterPro" id="IPR016082">
    <property type="entry name" value="Ribosomal_uL30_ferredoxin-like"/>
</dbReference>
<dbReference type="InterPro" id="IPR005996">
    <property type="entry name" value="Ribosomal_uL30_bac-type"/>
</dbReference>
<dbReference type="SUPFAM" id="SSF55129">
    <property type="entry name" value="Ribosomal protein L30p/L7e"/>
    <property type="match status" value="1"/>
</dbReference>
<comment type="similarity">
    <text evidence="1">Belongs to the universal ribosomal protein uL30 family.</text>
</comment>
<dbReference type="Gene3D" id="3.30.1390.20">
    <property type="entry name" value="Ribosomal protein L30, ferredoxin-like fold domain"/>
    <property type="match status" value="1"/>
</dbReference>
<dbReference type="GO" id="GO:0003735">
    <property type="term" value="F:structural constituent of ribosome"/>
    <property type="evidence" value="ECO:0007669"/>
    <property type="project" value="InterPro"/>
</dbReference>
<dbReference type="NCBIfam" id="TIGR01308">
    <property type="entry name" value="rpmD_bact"/>
    <property type="match status" value="1"/>
</dbReference>
<keyword evidence="3" id="KW-0687">Ribonucleoprotein</keyword>
<protein>
    <recommendedName>
        <fullName evidence="4">Large ribosomal subunit protein uL30-like ferredoxin-like fold domain-containing protein</fullName>
    </recommendedName>
</protein>